<evidence type="ECO:0008006" key="3">
    <source>
        <dbReference type="Google" id="ProtNLM"/>
    </source>
</evidence>
<protein>
    <recommendedName>
        <fullName evidence="3">Verru_Chthon cassette protein A</fullName>
    </recommendedName>
</protein>
<evidence type="ECO:0000313" key="1">
    <source>
        <dbReference type="EMBL" id="MCW1884880.1"/>
    </source>
</evidence>
<dbReference type="RefSeq" id="WP_264500837.1">
    <property type="nucleotide sequence ID" value="NZ_JAPDDS010000004.1"/>
</dbReference>
<proteinExistence type="predicted"/>
<keyword evidence="2" id="KW-1185">Reference proteome</keyword>
<comment type="caution">
    <text evidence="1">The sequence shown here is derived from an EMBL/GenBank/DDBJ whole genome shotgun (WGS) entry which is preliminary data.</text>
</comment>
<dbReference type="Proteomes" id="UP001207930">
    <property type="component" value="Unassembled WGS sequence"/>
</dbReference>
<accession>A0ABT3FMT0</accession>
<evidence type="ECO:0000313" key="2">
    <source>
        <dbReference type="Proteomes" id="UP001207930"/>
    </source>
</evidence>
<reference evidence="1 2" key="1">
    <citation type="submission" date="2022-10" db="EMBL/GenBank/DDBJ databases">
        <title>Luteolibacter flavescens strain MCCC 1K03193, whole genome shotgun sequencing project.</title>
        <authorList>
            <person name="Zhao G."/>
            <person name="Shen L."/>
        </authorList>
    </citation>
    <scope>NUCLEOTIDE SEQUENCE [LARGE SCALE GENOMIC DNA]</scope>
    <source>
        <strain evidence="1 2">MCCC 1K03193</strain>
    </source>
</reference>
<organism evidence="1 2">
    <name type="scientific">Luteolibacter flavescens</name>
    <dbReference type="NCBI Taxonomy" id="1859460"/>
    <lineage>
        <taxon>Bacteria</taxon>
        <taxon>Pseudomonadati</taxon>
        <taxon>Verrucomicrobiota</taxon>
        <taxon>Verrucomicrobiia</taxon>
        <taxon>Verrucomicrobiales</taxon>
        <taxon>Verrucomicrobiaceae</taxon>
        <taxon>Luteolibacter</taxon>
    </lineage>
</organism>
<sequence length="1129" mass="121647">MTVLTLSVLLVMLALGLLTLGGISLRSEGAGQAAREARANARLALMMALARLQEEVGDDRRITADASILGNTGQPHLVGVWESWSPGFTEAPDREAPDYDAEKSSRFKRWLVSGADEITRSEDLGRLEPGGNDVALFGRETDGFDLKGAPVGVPEGRYAWAVSQENTKAKVNVAGPEDDPDDEVKNAPLHVQPRPSLALSEVLRQPESGWDRRAGSVISLNQVELDSGLMDAGQSFGQARASFTASSFGVLSDVVRGGLKTDLSLGLELEDATFAQASWGGVANPFRSAGAPEGVRTPATYKGQRALFTPLVESPIVSFTTDYEPTNVANRFYAAGVPTFDHLRSFARLPYHLYGGQSPTVAERGEDHAGIALAAAPQAKTFFSPAKPPTGKGSALSIRPVLNRVIFLFSARLGADNQVRLVMTPVVVLWNPYNIALEMEGTVVYPWMDVPFRIQWDFSGPTVGEKRETVFMSSMMTKQHGRSIDPYFFCELTAKGDGRTNVPIRMEAGEVRIFSPASTTTSEFKRISANAARTVRMKPVDDIQQLNTKGGLSIPMEGGNGGDGFTAVMGPDDSVTVTVMESGATGRFNYFIGMEDATRIKIPSDFATGQVIAEVQTIKFSSPVPRVTSRKLTYGDLKAERQPFGVLETFQHVANRGLPGVATVSDLLYTTNPRQSAISHQLAAGSFTAVPHYQSHLRPVSTFDSAIQTSFNGQRSYWGGALDPQFGRDRLPFFEIPRDPVLSLGAFQHANLGSSTFSTSYQFGNSWASSYLPISSVGKLDKSKVAGGVPVYDTSYLVNEALWDGFFFSGISPVLEPGAAGTPGKAWETPRANVVKSSRSVLEDFVANSREHPLANPRMHLHQGGLTDESLVDSLSSPAGCRMAAAHLMVDGAFNINSTDVEAWTALLAGLRGQDFEVEGGAQAAADSTSFPRFRQPSGSEGDIWNGFRSLTDAQVRELAAGMVEQVKARGPFLSLAEFVNRRVEKSDLGKSGAVQSAIDAAGVNTQASQKPFPMDGYPAEAQSHIIPDSGVAIPGFLTQADVLQSLAPVITCRSDTFTIRAYGESLDKSGKVAARAWCEAVVQRTPDFIDAVDRPETAPDEASPVNRQFGRRFEIVSFQMLHPSEIRS</sequence>
<gene>
    <name evidence="1" type="ORF">OKA04_09080</name>
</gene>
<name>A0ABT3FMT0_9BACT</name>
<dbReference type="EMBL" id="JAPDDS010000004">
    <property type="protein sequence ID" value="MCW1884880.1"/>
    <property type="molecule type" value="Genomic_DNA"/>
</dbReference>